<keyword evidence="2" id="KW-0812">Transmembrane</keyword>
<dbReference type="Pfam" id="PF20214">
    <property type="entry name" value="DUF6574"/>
    <property type="match status" value="1"/>
</dbReference>
<keyword evidence="5" id="KW-1185">Reference proteome</keyword>
<feature type="domain" description="Putative zinc-ribbon" evidence="3">
    <location>
        <begin position="1"/>
        <end position="25"/>
    </location>
</feature>
<dbReference type="Pfam" id="PF13248">
    <property type="entry name" value="Zn_ribbon_3"/>
    <property type="match status" value="1"/>
</dbReference>
<feature type="transmembrane region" description="Helical" evidence="2">
    <location>
        <begin position="191"/>
        <end position="207"/>
    </location>
</feature>
<feature type="region of interest" description="Disordered" evidence="1">
    <location>
        <begin position="34"/>
        <end position="69"/>
    </location>
</feature>
<evidence type="ECO:0000259" key="3">
    <source>
        <dbReference type="Pfam" id="PF13248"/>
    </source>
</evidence>
<feature type="compositionally biased region" description="Low complexity" evidence="1">
    <location>
        <begin position="44"/>
        <end position="53"/>
    </location>
</feature>
<feature type="transmembrane region" description="Helical" evidence="2">
    <location>
        <begin position="213"/>
        <end position="235"/>
    </location>
</feature>
<sequence length="281" mass="30971">MKKCPKCGATMEADVNFCTACGTDLRGVKAIPKTQQAPLKQQEEPSVQPQQVEASQSANNQASGQTTGKARSWGDYWQWCLDSWKNPANNTVQAESWYGWVTILLVDLLIVLGLYFCANTLLHAAISFSNHFNEAAQGLSMVDFSFGIVLKVLLFILLYEVIMIGSTYLAHKFIYDRKVALLDFVNRSAHASNLNLIFAAIFFLLMLMGPGSIVPAVILLVVILMLFSVGQQVVLLSDEGAKRDKVYGCLIALGINFVGMLILNALLFQTIIGQMMSFGRM</sequence>
<proteinExistence type="predicted"/>
<accession>A0ABN6SK54</accession>
<evidence type="ECO:0000256" key="2">
    <source>
        <dbReference type="SAM" id="Phobius"/>
    </source>
</evidence>
<dbReference type="Proteomes" id="UP001321741">
    <property type="component" value="Chromosome"/>
</dbReference>
<reference evidence="4 5" key="1">
    <citation type="journal article" date="2023" name="Microbiol. Spectr.">
        <title>Symbiosis of Carpenter Bees with Uncharacterized Lactic Acid Bacteria Showing NAD Auxotrophy.</title>
        <authorList>
            <person name="Kawasaki S."/>
            <person name="Ozawa K."/>
            <person name="Mori T."/>
            <person name="Yamamoto A."/>
            <person name="Ito M."/>
            <person name="Ohkuma M."/>
            <person name="Sakamoto M."/>
            <person name="Matsutani M."/>
        </authorList>
    </citation>
    <scope>NUCLEOTIDE SEQUENCE [LARGE SCALE GENOMIC DNA]</scope>
    <source>
        <strain evidence="4 5">Kim32-2</strain>
    </source>
</reference>
<keyword evidence="2" id="KW-1133">Transmembrane helix</keyword>
<name>A0ABN6SK54_9LACO</name>
<feature type="transmembrane region" description="Helical" evidence="2">
    <location>
        <begin position="97"/>
        <end position="126"/>
    </location>
</feature>
<gene>
    <name evidence="4" type="ORF">KIM322_02940</name>
</gene>
<dbReference type="EMBL" id="AP026803">
    <property type="protein sequence ID" value="BDR60033.1"/>
    <property type="molecule type" value="Genomic_DNA"/>
</dbReference>
<dbReference type="InterPro" id="IPR046481">
    <property type="entry name" value="DUF6574"/>
</dbReference>
<evidence type="ECO:0000256" key="1">
    <source>
        <dbReference type="SAM" id="MobiDB-lite"/>
    </source>
</evidence>
<dbReference type="InterPro" id="IPR059113">
    <property type="entry name" value="Znf_ribbon"/>
</dbReference>
<dbReference type="RefSeq" id="WP_317637753.1">
    <property type="nucleotide sequence ID" value="NZ_AP026803.1"/>
</dbReference>
<feature type="compositionally biased region" description="Polar residues" evidence="1">
    <location>
        <begin position="54"/>
        <end position="69"/>
    </location>
</feature>
<keyword evidence="2" id="KW-0472">Membrane</keyword>
<evidence type="ECO:0000313" key="4">
    <source>
        <dbReference type="EMBL" id="BDR60033.1"/>
    </source>
</evidence>
<organism evidence="4 5">
    <name type="scientific">Lactobacillus xylocopicola</name>
    <dbReference type="NCBI Taxonomy" id="2976676"/>
    <lineage>
        <taxon>Bacteria</taxon>
        <taxon>Bacillati</taxon>
        <taxon>Bacillota</taxon>
        <taxon>Bacilli</taxon>
        <taxon>Lactobacillales</taxon>
        <taxon>Lactobacillaceae</taxon>
        <taxon>Lactobacillus</taxon>
    </lineage>
</organism>
<protein>
    <submittedName>
        <fullName evidence="4">Zinc ribbon domain-containing protein</fullName>
    </submittedName>
</protein>
<feature type="transmembrane region" description="Helical" evidence="2">
    <location>
        <begin position="247"/>
        <end position="272"/>
    </location>
</feature>
<feature type="transmembrane region" description="Helical" evidence="2">
    <location>
        <begin position="146"/>
        <end position="170"/>
    </location>
</feature>
<evidence type="ECO:0000313" key="5">
    <source>
        <dbReference type="Proteomes" id="UP001321741"/>
    </source>
</evidence>